<keyword evidence="1" id="KW-0378">Hydrolase</keyword>
<dbReference type="EMBL" id="NBNE01000587">
    <property type="protein sequence ID" value="OWZ18437.1"/>
    <property type="molecule type" value="Genomic_DNA"/>
</dbReference>
<sequence>MREKDAHTVVLTVLDDIAWLFNIRGNDVQFNSGITSYAVVTPDTATLFVNAAIQEEMTQHLSSSGVECKSNLSMLKEISTSTVKNKEKEIRVDPAQCGVAVFLAIPAANRKEGTSVVMAKNDQNAIEIEGMRQSHLRDCAALVNYFNWLEQEMKVGQEDQWDEDLVAHKTGADSATGEGLRVTEFRHVLVDVRSIIRYSRMRGEYTRMPTSPMYQNDSGAPYLDNTMALTNPLLWATYVIRKKMF</sequence>
<keyword evidence="1" id="KW-0031">Aminopeptidase</keyword>
<accession>A0A225WN57</accession>
<protein>
    <submittedName>
        <fullName evidence="1">Xaa-Pro aminopeptidase</fullName>
    </submittedName>
</protein>
<dbReference type="OrthoDB" id="9995434at2759"/>
<dbReference type="Gene3D" id="3.40.350.10">
    <property type="entry name" value="Creatinase/prolidase N-terminal domain"/>
    <property type="match status" value="1"/>
</dbReference>
<organism evidence="1 2">
    <name type="scientific">Phytophthora megakarya</name>
    <dbReference type="NCBI Taxonomy" id="4795"/>
    <lineage>
        <taxon>Eukaryota</taxon>
        <taxon>Sar</taxon>
        <taxon>Stramenopiles</taxon>
        <taxon>Oomycota</taxon>
        <taxon>Peronosporomycetes</taxon>
        <taxon>Peronosporales</taxon>
        <taxon>Peronosporaceae</taxon>
        <taxon>Phytophthora</taxon>
    </lineage>
</organism>
<proteinExistence type="predicted"/>
<evidence type="ECO:0000313" key="2">
    <source>
        <dbReference type="Proteomes" id="UP000198211"/>
    </source>
</evidence>
<dbReference type="STRING" id="4795.A0A225WN57"/>
<dbReference type="Proteomes" id="UP000198211">
    <property type="component" value="Unassembled WGS sequence"/>
</dbReference>
<name>A0A225WN57_9STRA</name>
<dbReference type="InterPro" id="IPR050422">
    <property type="entry name" value="X-Pro_aminopeptidase_P"/>
</dbReference>
<evidence type="ECO:0000313" key="1">
    <source>
        <dbReference type="EMBL" id="OWZ18437.1"/>
    </source>
</evidence>
<dbReference type="Pfam" id="PF16189">
    <property type="entry name" value="Creatinase_N_2"/>
    <property type="match status" value="1"/>
</dbReference>
<dbReference type="InterPro" id="IPR029149">
    <property type="entry name" value="Creatin/AminoP/Spt16_N"/>
</dbReference>
<gene>
    <name evidence="1" type="ORF">PHMEG_0007472</name>
</gene>
<dbReference type="PANTHER" id="PTHR43763">
    <property type="entry name" value="XAA-PRO AMINOPEPTIDASE 1"/>
    <property type="match status" value="1"/>
</dbReference>
<dbReference type="AlphaFoldDB" id="A0A225WN57"/>
<dbReference type="GO" id="GO:0004177">
    <property type="term" value="F:aminopeptidase activity"/>
    <property type="evidence" value="ECO:0007669"/>
    <property type="project" value="UniProtKB-KW"/>
</dbReference>
<reference evidence="2" key="1">
    <citation type="submission" date="2017-03" db="EMBL/GenBank/DDBJ databases">
        <title>Phytopthora megakarya and P. palmivora, two closely related causual agents of cacao black pod achieved similar genome size and gene model numbers by different mechanisms.</title>
        <authorList>
            <person name="Ali S."/>
            <person name="Shao J."/>
            <person name="Larry D.J."/>
            <person name="Kronmiller B."/>
            <person name="Shen D."/>
            <person name="Strem M.D."/>
            <person name="Melnick R.L."/>
            <person name="Guiltinan M.J."/>
            <person name="Tyler B.M."/>
            <person name="Meinhardt L.W."/>
            <person name="Bailey B.A."/>
        </authorList>
    </citation>
    <scope>NUCLEOTIDE SEQUENCE [LARGE SCALE GENOMIC DNA]</scope>
    <source>
        <strain evidence="2">zdho120</strain>
    </source>
</reference>
<keyword evidence="2" id="KW-1185">Reference proteome</keyword>
<comment type="caution">
    <text evidence="1">The sequence shown here is derived from an EMBL/GenBank/DDBJ whole genome shotgun (WGS) entry which is preliminary data.</text>
</comment>
<keyword evidence="1" id="KW-0645">Protease</keyword>
<dbReference type="PANTHER" id="PTHR43763:SF6">
    <property type="entry name" value="XAA-PRO AMINOPEPTIDASE 1"/>
    <property type="match status" value="1"/>
</dbReference>